<dbReference type="Proteomes" id="UP000837857">
    <property type="component" value="Chromosome 28"/>
</dbReference>
<sequence length="365" mass="41023">MLQSYVECVMHFHEFGVLSEVELKHRLKLYSKVCAKMETFAVLLLLTMTLTIEGNPVMTRQGLVRKKDREQICSNLLNFNKLFYALEGQKNVSGVPADMSVHWKTGNVYFTLISEEMKMTLQVLRPSGEVDTIKVAGLGQSTCVDNVNDVVYLATDNGVYKYKEDGSIELYTALGEDVMYAAVSSDGAVMYVATWPQNRVHKITNEGQRQETFPSIPNGHGLTVDTRNNIYFVATKTTYILKYGYSIPIKIKGLPNDKMTGVFVSRSDEVYAMDENSNIYVIDADNAIATHLGSFSVSGVNAFAMDSADNVLIGVKGALLKFNAFEKNPCVQLEKKNQKGKRHSRRRKHKRRTTTTTEFAEEEEE</sequence>
<dbReference type="EMBL" id="OW152840">
    <property type="protein sequence ID" value="CAH2061862.1"/>
    <property type="molecule type" value="Genomic_DNA"/>
</dbReference>
<organism evidence="2 3">
    <name type="scientific">Iphiclides podalirius</name>
    <name type="common">scarce swallowtail</name>
    <dbReference type="NCBI Taxonomy" id="110791"/>
    <lineage>
        <taxon>Eukaryota</taxon>
        <taxon>Metazoa</taxon>
        <taxon>Ecdysozoa</taxon>
        <taxon>Arthropoda</taxon>
        <taxon>Hexapoda</taxon>
        <taxon>Insecta</taxon>
        <taxon>Pterygota</taxon>
        <taxon>Neoptera</taxon>
        <taxon>Endopterygota</taxon>
        <taxon>Lepidoptera</taxon>
        <taxon>Glossata</taxon>
        <taxon>Ditrysia</taxon>
        <taxon>Papilionoidea</taxon>
        <taxon>Papilionidae</taxon>
        <taxon>Papilioninae</taxon>
        <taxon>Iphiclides</taxon>
    </lineage>
</organism>
<protein>
    <submittedName>
        <fullName evidence="2">Uncharacterized protein</fullName>
    </submittedName>
</protein>
<evidence type="ECO:0000313" key="2">
    <source>
        <dbReference type="EMBL" id="CAH2061862.1"/>
    </source>
</evidence>
<gene>
    <name evidence="2" type="ORF">IPOD504_LOCUS11510</name>
</gene>
<reference evidence="2" key="1">
    <citation type="submission" date="2022-03" db="EMBL/GenBank/DDBJ databases">
        <authorList>
            <person name="Martin H S."/>
        </authorList>
    </citation>
    <scope>NUCLEOTIDE SEQUENCE</scope>
</reference>
<feature type="compositionally biased region" description="Basic residues" evidence="1">
    <location>
        <begin position="338"/>
        <end position="353"/>
    </location>
</feature>
<proteinExistence type="predicted"/>
<feature type="region of interest" description="Disordered" evidence="1">
    <location>
        <begin position="334"/>
        <end position="365"/>
    </location>
</feature>
<evidence type="ECO:0000313" key="3">
    <source>
        <dbReference type="Proteomes" id="UP000837857"/>
    </source>
</evidence>
<accession>A0ABN8ILS4</accession>
<feature type="non-terminal residue" evidence="2">
    <location>
        <position position="365"/>
    </location>
</feature>
<dbReference type="SUPFAM" id="SSF63829">
    <property type="entry name" value="Calcium-dependent phosphotriesterase"/>
    <property type="match status" value="1"/>
</dbReference>
<dbReference type="InterPro" id="IPR011042">
    <property type="entry name" value="6-blade_b-propeller_TolB-like"/>
</dbReference>
<keyword evidence="3" id="KW-1185">Reference proteome</keyword>
<evidence type="ECO:0000256" key="1">
    <source>
        <dbReference type="SAM" id="MobiDB-lite"/>
    </source>
</evidence>
<dbReference type="Gene3D" id="2.120.10.30">
    <property type="entry name" value="TolB, C-terminal domain"/>
    <property type="match status" value="1"/>
</dbReference>
<name>A0ABN8ILS4_9NEOP</name>